<dbReference type="InterPro" id="IPR011008">
    <property type="entry name" value="Dimeric_a/b-barrel"/>
</dbReference>
<dbReference type="InterPro" id="IPR009799">
    <property type="entry name" value="EthD_dom"/>
</dbReference>
<evidence type="ECO:0000313" key="3">
    <source>
        <dbReference type="Proteomes" id="UP000054717"/>
    </source>
</evidence>
<protein>
    <submittedName>
        <fullName evidence="2">Ethyl tert-butyl ether degradation protein EthD</fullName>
    </submittedName>
</protein>
<gene>
    <name evidence="2" type="ORF">AWB66_00908</name>
</gene>
<dbReference type="Proteomes" id="UP000054717">
    <property type="component" value="Unassembled WGS sequence"/>
</dbReference>
<dbReference type="SUPFAM" id="SSF54909">
    <property type="entry name" value="Dimeric alpha+beta barrel"/>
    <property type="match status" value="1"/>
</dbReference>
<dbReference type="Gene3D" id="3.30.70.100">
    <property type="match status" value="1"/>
</dbReference>
<accession>A0A158FGT7</accession>
<dbReference type="PANTHER" id="PTHR40260:SF2">
    <property type="entry name" value="BLR8190 PROTEIN"/>
    <property type="match status" value="1"/>
</dbReference>
<evidence type="ECO:0000313" key="2">
    <source>
        <dbReference type="EMBL" id="SAL18823.1"/>
    </source>
</evidence>
<sequence>MIKVSFLYPYRENGRFDVDYYCNQHMPLAAARLGDAVKGWSVDVGISGAAPGSAPPHAVVGHVLFDSVEAFRTALAPVARELQADLANYSDGPGPTLSISEIRVSR</sequence>
<dbReference type="PANTHER" id="PTHR40260">
    <property type="entry name" value="BLR8190 PROTEIN"/>
    <property type="match status" value="1"/>
</dbReference>
<name>A0A158FGT7_9BURK</name>
<dbReference type="GO" id="GO:0016491">
    <property type="term" value="F:oxidoreductase activity"/>
    <property type="evidence" value="ECO:0007669"/>
    <property type="project" value="InterPro"/>
</dbReference>
<dbReference type="STRING" id="326475.AWB66_00908"/>
<evidence type="ECO:0000259" key="1">
    <source>
        <dbReference type="Pfam" id="PF07110"/>
    </source>
</evidence>
<organism evidence="2 3">
    <name type="scientific">Caballeronia telluris</name>
    <dbReference type="NCBI Taxonomy" id="326475"/>
    <lineage>
        <taxon>Bacteria</taxon>
        <taxon>Pseudomonadati</taxon>
        <taxon>Pseudomonadota</taxon>
        <taxon>Betaproteobacteria</taxon>
        <taxon>Burkholderiales</taxon>
        <taxon>Burkholderiaceae</taxon>
        <taxon>Caballeronia</taxon>
    </lineage>
</organism>
<dbReference type="Pfam" id="PF07110">
    <property type="entry name" value="EthD"/>
    <property type="match status" value="1"/>
</dbReference>
<feature type="domain" description="EthD" evidence="1">
    <location>
        <begin position="19"/>
        <end position="92"/>
    </location>
</feature>
<reference evidence="2" key="1">
    <citation type="submission" date="2016-01" db="EMBL/GenBank/DDBJ databases">
        <authorList>
            <person name="Peeters Charlotte."/>
        </authorList>
    </citation>
    <scope>NUCLEOTIDE SEQUENCE</scope>
    <source>
        <strain evidence="2">LMG 22936</strain>
    </source>
</reference>
<comment type="caution">
    <text evidence="2">The sequence shown here is derived from an EMBL/GenBank/DDBJ whole genome shotgun (WGS) entry which is preliminary data.</text>
</comment>
<keyword evidence="3" id="KW-1185">Reference proteome</keyword>
<proteinExistence type="predicted"/>
<dbReference type="RefSeq" id="WP_087629070.1">
    <property type="nucleotide sequence ID" value="NZ_FCNZ02000002.1"/>
</dbReference>
<dbReference type="AlphaFoldDB" id="A0A158FGT7"/>
<dbReference type="NCBIfam" id="TIGR02118">
    <property type="entry name" value="EthD family reductase"/>
    <property type="match status" value="1"/>
</dbReference>
<dbReference type="EMBL" id="FCNZ02000002">
    <property type="protein sequence ID" value="SAL18823.1"/>
    <property type="molecule type" value="Genomic_DNA"/>
</dbReference>